<dbReference type="GO" id="GO:0003677">
    <property type="term" value="F:DNA binding"/>
    <property type="evidence" value="ECO:0007669"/>
    <property type="project" value="UniProtKB-KW"/>
</dbReference>
<dbReference type="Pfam" id="PF01022">
    <property type="entry name" value="HTH_5"/>
    <property type="match status" value="1"/>
</dbReference>
<evidence type="ECO:0000313" key="5">
    <source>
        <dbReference type="EMBL" id="VAW22965.1"/>
    </source>
</evidence>
<evidence type="ECO:0000256" key="2">
    <source>
        <dbReference type="ARBA" id="ARBA00023125"/>
    </source>
</evidence>
<dbReference type="InterPro" id="IPR011991">
    <property type="entry name" value="ArsR-like_HTH"/>
</dbReference>
<dbReference type="InterPro" id="IPR001845">
    <property type="entry name" value="HTH_ArsR_DNA-bd_dom"/>
</dbReference>
<protein>
    <recommendedName>
        <fullName evidence="4">HTH arsR-type domain-containing protein</fullName>
    </recommendedName>
</protein>
<dbReference type="SUPFAM" id="SSF46785">
    <property type="entry name" value="Winged helix' DNA-binding domain"/>
    <property type="match status" value="1"/>
</dbReference>
<organism evidence="5">
    <name type="scientific">hydrothermal vent metagenome</name>
    <dbReference type="NCBI Taxonomy" id="652676"/>
    <lineage>
        <taxon>unclassified sequences</taxon>
        <taxon>metagenomes</taxon>
        <taxon>ecological metagenomes</taxon>
    </lineage>
</organism>
<dbReference type="PRINTS" id="PR00778">
    <property type="entry name" value="HTHARSR"/>
</dbReference>
<dbReference type="SMART" id="SM00418">
    <property type="entry name" value="HTH_ARSR"/>
    <property type="match status" value="1"/>
</dbReference>
<sequence>MYKYTGLFKALSDETRLRILHILMVAEKELCACEFTDVLEVTTYNISKHIKILKNANLIAERKEGRWVYYSIKTNKANFHNYIQKAILEMENAQLKKDIKELGERLKLRIDETCPVGVQKGHLKSKSGIKCC</sequence>
<dbReference type="InterPro" id="IPR051081">
    <property type="entry name" value="HTH_MetalResp_TranReg"/>
</dbReference>
<evidence type="ECO:0000259" key="4">
    <source>
        <dbReference type="PROSITE" id="PS50987"/>
    </source>
</evidence>
<dbReference type="PANTHER" id="PTHR33154">
    <property type="entry name" value="TRANSCRIPTIONAL REGULATOR, ARSR FAMILY"/>
    <property type="match status" value="1"/>
</dbReference>
<dbReference type="PROSITE" id="PS50987">
    <property type="entry name" value="HTH_ARSR_2"/>
    <property type="match status" value="1"/>
</dbReference>
<evidence type="ECO:0000256" key="1">
    <source>
        <dbReference type="ARBA" id="ARBA00023015"/>
    </source>
</evidence>
<dbReference type="Gene3D" id="1.10.10.10">
    <property type="entry name" value="Winged helix-like DNA-binding domain superfamily/Winged helix DNA-binding domain"/>
    <property type="match status" value="1"/>
</dbReference>
<dbReference type="InterPro" id="IPR036388">
    <property type="entry name" value="WH-like_DNA-bd_sf"/>
</dbReference>
<feature type="domain" description="HTH arsR-type" evidence="4">
    <location>
        <begin position="1"/>
        <end position="94"/>
    </location>
</feature>
<dbReference type="InterPro" id="IPR036390">
    <property type="entry name" value="WH_DNA-bd_sf"/>
</dbReference>
<gene>
    <name evidence="5" type="ORF">MNBD_BACTEROID01-2372</name>
</gene>
<reference evidence="5" key="1">
    <citation type="submission" date="2018-06" db="EMBL/GenBank/DDBJ databases">
        <authorList>
            <person name="Zhirakovskaya E."/>
        </authorList>
    </citation>
    <scope>NUCLEOTIDE SEQUENCE</scope>
</reference>
<name>A0A3B0TWK1_9ZZZZ</name>
<proteinExistence type="predicted"/>
<dbReference type="AlphaFoldDB" id="A0A3B0TWK1"/>
<keyword evidence="2" id="KW-0238">DNA-binding</keyword>
<keyword evidence="1" id="KW-0805">Transcription regulation</keyword>
<dbReference type="PANTHER" id="PTHR33154:SF18">
    <property type="entry name" value="ARSENICAL RESISTANCE OPERON REPRESSOR"/>
    <property type="match status" value="1"/>
</dbReference>
<dbReference type="CDD" id="cd00090">
    <property type="entry name" value="HTH_ARSR"/>
    <property type="match status" value="1"/>
</dbReference>
<accession>A0A3B0TWK1</accession>
<keyword evidence="3" id="KW-0804">Transcription</keyword>
<dbReference type="EMBL" id="UOEP01000182">
    <property type="protein sequence ID" value="VAW22965.1"/>
    <property type="molecule type" value="Genomic_DNA"/>
</dbReference>
<dbReference type="NCBIfam" id="NF033788">
    <property type="entry name" value="HTH_metalloreg"/>
    <property type="match status" value="1"/>
</dbReference>
<dbReference type="GO" id="GO:0003700">
    <property type="term" value="F:DNA-binding transcription factor activity"/>
    <property type="evidence" value="ECO:0007669"/>
    <property type="project" value="InterPro"/>
</dbReference>
<evidence type="ECO:0000256" key="3">
    <source>
        <dbReference type="ARBA" id="ARBA00023163"/>
    </source>
</evidence>